<dbReference type="Pfam" id="PF03734">
    <property type="entry name" value="YkuD"/>
    <property type="match status" value="1"/>
</dbReference>
<dbReference type="Gene3D" id="2.40.440.10">
    <property type="entry name" value="L,D-transpeptidase catalytic domain-like"/>
    <property type="match status" value="1"/>
</dbReference>
<evidence type="ECO:0000256" key="4">
    <source>
        <dbReference type="ARBA" id="ARBA00022984"/>
    </source>
</evidence>
<evidence type="ECO:0000256" key="3">
    <source>
        <dbReference type="ARBA" id="ARBA00022960"/>
    </source>
</evidence>
<dbReference type="InterPro" id="IPR050979">
    <property type="entry name" value="LD-transpeptidase"/>
</dbReference>
<keyword evidence="4 6" id="KW-0573">Peptidoglycan synthesis</keyword>
<dbReference type="EMBL" id="JAHHGZ010000024">
    <property type="protein sequence ID" value="MBW4669791.1"/>
    <property type="molecule type" value="Genomic_DNA"/>
</dbReference>
<sequence length="170" mass="19281">MKNLISSDWVRRFKFLVVGAAISLSVISAGSDKVWAQSKGQAIRQTIQTLRQSERRWIQINVSQQRLIAWEGKIQVYAVNISTGKKKTPTLTGIFNIQSKHKKTRMRGTDYDVPNVPYAMFYDGNYAIHGAYWHRSFGTPVSRGCVNVAPNHAKWLFNWATVGTPVIVQK</sequence>
<name>A0A951UUN3_9CYAN</name>
<evidence type="ECO:0000256" key="2">
    <source>
        <dbReference type="ARBA" id="ARBA00022679"/>
    </source>
</evidence>
<reference evidence="8" key="1">
    <citation type="submission" date="2021-05" db="EMBL/GenBank/DDBJ databases">
        <authorList>
            <person name="Pietrasiak N."/>
            <person name="Ward R."/>
            <person name="Stajich J.E."/>
            <person name="Kurbessoian T."/>
        </authorList>
    </citation>
    <scope>NUCLEOTIDE SEQUENCE</scope>
    <source>
        <strain evidence="8">GSE-NOS-MK-12-04C</strain>
    </source>
</reference>
<keyword evidence="2" id="KW-0808">Transferase</keyword>
<feature type="active site" description="Proton donor/acceptor" evidence="6">
    <location>
        <position position="129"/>
    </location>
</feature>
<keyword evidence="5 6" id="KW-0961">Cell wall biogenesis/degradation</keyword>
<reference evidence="8" key="2">
    <citation type="journal article" date="2022" name="Microbiol. Resour. Announc.">
        <title>Metagenome Sequencing to Explore Phylogenomics of Terrestrial Cyanobacteria.</title>
        <authorList>
            <person name="Ward R.D."/>
            <person name="Stajich J.E."/>
            <person name="Johansen J.R."/>
            <person name="Huntemann M."/>
            <person name="Clum A."/>
            <person name="Foster B."/>
            <person name="Foster B."/>
            <person name="Roux S."/>
            <person name="Palaniappan K."/>
            <person name="Varghese N."/>
            <person name="Mukherjee S."/>
            <person name="Reddy T.B.K."/>
            <person name="Daum C."/>
            <person name="Copeland A."/>
            <person name="Chen I.A."/>
            <person name="Ivanova N.N."/>
            <person name="Kyrpides N.C."/>
            <person name="Shapiro N."/>
            <person name="Eloe-Fadrosh E.A."/>
            <person name="Pietrasiak N."/>
        </authorList>
    </citation>
    <scope>NUCLEOTIDE SEQUENCE</scope>
    <source>
        <strain evidence="8">GSE-NOS-MK-12-04C</strain>
    </source>
</reference>
<keyword evidence="3 6" id="KW-0133">Cell shape</keyword>
<dbReference type="PANTHER" id="PTHR30582">
    <property type="entry name" value="L,D-TRANSPEPTIDASE"/>
    <property type="match status" value="1"/>
</dbReference>
<dbReference type="PANTHER" id="PTHR30582:SF2">
    <property type="entry name" value="L,D-TRANSPEPTIDASE YCIB-RELATED"/>
    <property type="match status" value="1"/>
</dbReference>
<comment type="caution">
    <text evidence="8">The sequence shown here is derived from an EMBL/GenBank/DDBJ whole genome shotgun (WGS) entry which is preliminary data.</text>
</comment>
<evidence type="ECO:0000313" key="9">
    <source>
        <dbReference type="Proteomes" id="UP000729701"/>
    </source>
</evidence>
<dbReference type="GO" id="GO:0008360">
    <property type="term" value="P:regulation of cell shape"/>
    <property type="evidence" value="ECO:0007669"/>
    <property type="project" value="UniProtKB-UniRule"/>
</dbReference>
<dbReference type="GO" id="GO:0071972">
    <property type="term" value="F:peptidoglycan L,D-transpeptidase activity"/>
    <property type="evidence" value="ECO:0007669"/>
    <property type="project" value="TreeGrafter"/>
</dbReference>
<evidence type="ECO:0000259" key="7">
    <source>
        <dbReference type="PROSITE" id="PS52029"/>
    </source>
</evidence>
<dbReference type="CDD" id="cd16913">
    <property type="entry name" value="YkuD_like"/>
    <property type="match status" value="1"/>
</dbReference>
<protein>
    <submittedName>
        <fullName evidence="8">L,D-transpeptidase</fullName>
    </submittedName>
</protein>
<dbReference type="PROSITE" id="PS52029">
    <property type="entry name" value="LD_TPASE"/>
    <property type="match status" value="1"/>
</dbReference>
<dbReference type="InterPro" id="IPR005490">
    <property type="entry name" value="LD_TPept_cat_dom"/>
</dbReference>
<evidence type="ECO:0000256" key="5">
    <source>
        <dbReference type="ARBA" id="ARBA00023316"/>
    </source>
</evidence>
<organism evidence="8 9">
    <name type="scientific">Cyanomargarita calcarea GSE-NOS-MK-12-04C</name>
    <dbReference type="NCBI Taxonomy" id="2839659"/>
    <lineage>
        <taxon>Bacteria</taxon>
        <taxon>Bacillati</taxon>
        <taxon>Cyanobacteriota</taxon>
        <taxon>Cyanophyceae</taxon>
        <taxon>Nostocales</taxon>
        <taxon>Cyanomargaritaceae</taxon>
        <taxon>Cyanomargarita</taxon>
    </lineage>
</organism>
<proteinExistence type="predicted"/>
<dbReference type="Proteomes" id="UP000729701">
    <property type="component" value="Unassembled WGS sequence"/>
</dbReference>
<accession>A0A951UUN3</accession>
<gene>
    <name evidence="8" type="ORF">KME60_20840</name>
</gene>
<comment type="pathway">
    <text evidence="1 6">Cell wall biogenesis; peptidoglycan biosynthesis.</text>
</comment>
<dbReference type="GO" id="GO:0016740">
    <property type="term" value="F:transferase activity"/>
    <property type="evidence" value="ECO:0007669"/>
    <property type="project" value="UniProtKB-KW"/>
</dbReference>
<dbReference type="InterPro" id="IPR038063">
    <property type="entry name" value="Transpep_catalytic_dom"/>
</dbReference>
<evidence type="ECO:0000313" key="8">
    <source>
        <dbReference type="EMBL" id="MBW4669791.1"/>
    </source>
</evidence>
<dbReference type="SUPFAM" id="SSF141523">
    <property type="entry name" value="L,D-transpeptidase catalytic domain-like"/>
    <property type="match status" value="1"/>
</dbReference>
<dbReference type="GO" id="GO:0018104">
    <property type="term" value="P:peptidoglycan-protein cross-linking"/>
    <property type="evidence" value="ECO:0007669"/>
    <property type="project" value="TreeGrafter"/>
</dbReference>
<dbReference type="GO" id="GO:0071555">
    <property type="term" value="P:cell wall organization"/>
    <property type="evidence" value="ECO:0007669"/>
    <property type="project" value="UniProtKB-UniRule"/>
</dbReference>
<evidence type="ECO:0000256" key="1">
    <source>
        <dbReference type="ARBA" id="ARBA00004752"/>
    </source>
</evidence>
<evidence type="ECO:0000256" key="6">
    <source>
        <dbReference type="PROSITE-ProRule" id="PRU01373"/>
    </source>
</evidence>
<dbReference type="AlphaFoldDB" id="A0A951UUN3"/>
<dbReference type="GO" id="GO:0005576">
    <property type="term" value="C:extracellular region"/>
    <property type="evidence" value="ECO:0007669"/>
    <property type="project" value="TreeGrafter"/>
</dbReference>
<feature type="active site" description="Nucleophile" evidence="6">
    <location>
        <position position="145"/>
    </location>
</feature>
<feature type="domain" description="L,D-TPase catalytic" evidence="7">
    <location>
        <begin position="56"/>
        <end position="169"/>
    </location>
</feature>